<dbReference type="InParanoid" id="L9L4F9"/>
<sequence>MTLSWWADLQFPSPFLVWLGRLKVKYQVQKSTKHWAEMEPPSVSSCQPPSRACGGPLSSPAGCAAPLLLTSPSPSAFCLLLTPTQLTGRVVVLPDPRPAPLSLSSDRKKRLALNFPVCNSSSFTVMSELHLRMGGAQSSSQGRWPIHTGFTCTTGKCPGPAARPHLPPQLVRLARLQFSFLDTDGNWGSGRTEALASGNFAPSCRSRRRSSLSTERWRPLLEQGGRAGRIPSPTFPLCPPEGLQGP</sequence>
<protein>
    <submittedName>
        <fullName evidence="2">Uncharacterized protein</fullName>
    </submittedName>
</protein>
<reference evidence="3" key="1">
    <citation type="submission" date="2012-07" db="EMBL/GenBank/DDBJ databases">
        <title>Genome of the Chinese tree shrew, a rising model animal genetically related to primates.</title>
        <authorList>
            <person name="Zhang G."/>
            <person name="Fan Y."/>
            <person name="Yao Y."/>
            <person name="Huang Z."/>
        </authorList>
    </citation>
    <scope>NUCLEOTIDE SEQUENCE [LARGE SCALE GENOMIC DNA]</scope>
</reference>
<dbReference type="Proteomes" id="UP000011518">
    <property type="component" value="Unassembled WGS sequence"/>
</dbReference>
<dbReference type="EMBL" id="KB320526">
    <property type="protein sequence ID" value="ELW69629.1"/>
    <property type="molecule type" value="Genomic_DNA"/>
</dbReference>
<gene>
    <name evidence="2" type="ORF">TREES_T100008577</name>
</gene>
<organism evidence="2 3">
    <name type="scientific">Tupaia chinensis</name>
    <name type="common">Chinese tree shrew</name>
    <name type="synonym">Tupaia belangeri chinensis</name>
    <dbReference type="NCBI Taxonomy" id="246437"/>
    <lineage>
        <taxon>Eukaryota</taxon>
        <taxon>Metazoa</taxon>
        <taxon>Chordata</taxon>
        <taxon>Craniata</taxon>
        <taxon>Vertebrata</taxon>
        <taxon>Euteleostomi</taxon>
        <taxon>Mammalia</taxon>
        <taxon>Eutheria</taxon>
        <taxon>Euarchontoglires</taxon>
        <taxon>Scandentia</taxon>
        <taxon>Tupaiidae</taxon>
        <taxon>Tupaia</taxon>
    </lineage>
</organism>
<feature type="region of interest" description="Disordered" evidence="1">
    <location>
        <begin position="221"/>
        <end position="246"/>
    </location>
</feature>
<name>L9L4F9_TUPCH</name>
<evidence type="ECO:0000313" key="2">
    <source>
        <dbReference type="EMBL" id="ELW69629.1"/>
    </source>
</evidence>
<proteinExistence type="predicted"/>
<keyword evidence="3" id="KW-1185">Reference proteome</keyword>
<reference evidence="3" key="2">
    <citation type="journal article" date="2013" name="Nat. Commun.">
        <title>Genome of the Chinese tree shrew.</title>
        <authorList>
            <person name="Fan Y."/>
            <person name="Huang Z.Y."/>
            <person name="Cao C.C."/>
            <person name="Chen C.S."/>
            <person name="Chen Y.X."/>
            <person name="Fan D.D."/>
            <person name="He J."/>
            <person name="Hou H.L."/>
            <person name="Hu L."/>
            <person name="Hu X.T."/>
            <person name="Jiang X.T."/>
            <person name="Lai R."/>
            <person name="Lang Y.S."/>
            <person name="Liang B."/>
            <person name="Liao S.G."/>
            <person name="Mu D."/>
            <person name="Ma Y.Y."/>
            <person name="Niu Y.Y."/>
            <person name="Sun X.Q."/>
            <person name="Xia J.Q."/>
            <person name="Xiao J."/>
            <person name="Xiong Z.Q."/>
            <person name="Xu L."/>
            <person name="Yang L."/>
            <person name="Zhang Y."/>
            <person name="Zhao W."/>
            <person name="Zhao X.D."/>
            <person name="Zheng Y.T."/>
            <person name="Zhou J.M."/>
            <person name="Zhu Y.B."/>
            <person name="Zhang G.J."/>
            <person name="Wang J."/>
            <person name="Yao Y.G."/>
        </authorList>
    </citation>
    <scope>NUCLEOTIDE SEQUENCE [LARGE SCALE GENOMIC DNA]</scope>
</reference>
<evidence type="ECO:0000313" key="3">
    <source>
        <dbReference type="Proteomes" id="UP000011518"/>
    </source>
</evidence>
<accession>L9L4F9</accession>
<evidence type="ECO:0000256" key="1">
    <source>
        <dbReference type="SAM" id="MobiDB-lite"/>
    </source>
</evidence>
<dbReference type="AlphaFoldDB" id="L9L4F9"/>